<organism evidence="1 2">
    <name type="scientific">Escherichia coli</name>
    <dbReference type="NCBI Taxonomy" id="562"/>
    <lineage>
        <taxon>Bacteria</taxon>
        <taxon>Pseudomonadati</taxon>
        <taxon>Pseudomonadota</taxon>
        <taxon>Gammaproteobacteria</taxon>
        <taxon>Enterobacterales</taxon>
        <taxon>Enterobacteriaceae</taxon>
        <taxon>Escherichia</taxon>
    </lineage>
</organism>
<sequence>MASCAISFSLRSFSSAAAGREFHANLDVVFDNQLHGFLLKGITAGQLDNAAIEVGGHSKGSQDLFVIRAGAIHHFETVESVQEGGFTVNAVERSPVGKLFVCKIFKDLVQVVPLRTVGTAGCKDNRVRFR</sequence>
<name>A0A2X1MF87_ECOLX</name>
<accession>A0A2X1MF87</accession>
<dbReference type="AlphaFoldDB" id="A0A2X1MF87"/>
<gene>
    <name evidence="1" type="ORF">NCTC8009_00407</name>
</gene>
<evidence type="ECO:0000313" key="1">
    <source>
        <dbReference type="EMBL" id="SPW71127.1"/>
    </source>
</evidence>
<evidence type="ECO:0000313" key="2">
    <source>
        <dbReference type="Proteomes" id="UP000250991"/>
    </source>
</evidence>
<reference evidence="1 2" key="1">
    <citation type="submission" date="2018-06" db="EMBL/GenBank/DDBJ databases">
        <authorList>
            <consortium name="Pathogen Informatics"/>
            <person name="Doyle S."/>
        </authorList>
    </citation>
    <scope>NUCLEOTIDE SEQUENCE [LARGE SCALE GENOMIC DNA]</scope>
    <source>
        <strain evidence="1 2">NCTC8009</strain>
    </source>
</reference>
<dbReference type="EMBL" id="UARW01000006">
    <property type="protein sequence ID" value="SPW71127.1"/>
    <property type="molecule type" value="Genomic_DNA"/>
</dbReference>
<protein>
    <submittedName>
        <fullName evidence="1">Uncharacterized protein</fullName>
    </submittedName>
</protein>
<dbReference type="Proteomes" id="UP000250991">
    <property type="component" value="Unassembled WGS sequence"/>
</dbReference>
<proteinExistence type="predicted"/>